<evidence type="ECO:0000256" key="1">
    <source>
        <dbReference type="ARBA" id="ARBA00004245"/>
    </source>
</evidence>
<dbReference type="GO" id="GO:0048471">
    <property type="term" value="C:perinuclear region of cytoplasm"/>
    <property type="evidence" value="ECO:0007669"/>
    <property type="project" value="UniProtKB-SubCell"/>
</dbReference>
<evidence type="ECO:0000259" key="14">
    <source>
        <dbReference type="Pfam" id="PF17751"/>
    </source>
</evidence>
<feature type="domain" description="SKICH" evidence="14">
    <location>
        <begin position="21"/>
        <end position="123"/>
    </location>
</feature>
<evidence type="ECO:0000256" key="7">
    <source>
        <dbReference type="ARBA" id="ARBA00023212"/>
    </source>
</evidence>
<evidence type="ECO:0000256" key="9">
    <source>
        <dbReference type="ARBA" id="ARBA00037854"/>
    </source>
</evidence>
<protein>
    <recommendedName>
        <fullName evidence="11">Calcium-binding and coiled-coil domain-containing protein 2</fullName>
    </recommendedName>
    <alternativeName>
        <fullName evidence="12">Nuclear domain 10 protein NDP52</fullName>
    </alternativeName>
</protein>
<dbReference type="AlphaFoldDB" id="A0A7L0M9Y5"/>
<gene>
    <name evidence="15" type="primary">Calcoco2</name>
    <name evidence="15" type="ORF">AMAGUI_R09317</name>
</gene>
<proteinExistence type="inferred from homology"/>
<sequence length="471" mass="53850">EISEEPPTSTVFIDNCHFSQVIFINMEKFYVPGGDITCYYTLTENIIPRGKDWVGIFRVGWKTTREYYTFMWAPLPGDSHRDTTVQQQIQFKACYLPQDDEYYQFCYVDQDGMVRGASVPFQFRVETEDDILVVTPQGQLEEVELQNQNLQKENEKLKANCASLQKQNSHLQQELKRAQELQNTLEALRSNTEKLELELDFLRKKNIHLKRLDDGRGAELHQLKEQVQSVTSDKERLETRLKTALAHLDQLQHWCMSFFFDDMGSLGKGQPLVWFDLQESSRKLCPGREGQHEAGSVWQPQCLELSSFQLPVPHDLPNTFLSQQHNENLRKELEEQKRLFQILQGKMEEADEENRQLRENNGKLLRHLSQAREASSSSVASQAPVQAPEVGGLLFGNPYCAAGANPGAGAADIASIKKCCLVNEVCPEDTLTSQHKAHVQSHLLECPLCSETFEKSNDQVLFTHMLCNVLE</sequence>
<feature type="non-terminal residue" evidence="15">
    <location>
        <position position="471"/>
    </location>
</feature>
<evidence type="ECO:0000313" key="15">
    <source>
        <dbReference type="EMBL" id="NXK77725.1"/>
    </source>
</evidence>
<keyword evidence="4" id="KW-0072">Autophagy</keyword>
<feature type="coiled-coil region" evidence="13">
    <location>
        <begin position="140"/>
        <end position="240"/>
    </location>
</feature>
<dbReference type="EMBL" id="VXAR01007332">
    <property type="protein sequence ID" value="NXK77725.1"/>
    <property type="molecule type" value="Genomic_DNA"/>
</dbReference>
<dbReference type="InterPro" id="IPR041611">
    <property type="entry name" value="SKICH"/>
</dbReference>
<evidence type="ECO:0000256" key="6">
    <source>
        <dbReference type="ARBA" id="ARBA00023136"/>
    </source>
</evidence>
<evidence type="ECO:0000256" key="3">
    <source>
        <dbReference type="ARBA" id="ARBA00022490"/>
    </source>
</evidence>
<keyword evidence="8" id="KW-0968">Cytoplasmic vesicle</keyword>
<reference evidence="15 16" key="1">
    <citation type="submission" date="2019-09" db="EMBL/GenBank/DDBJ databases">
        <title>Bird 10,000 Genomes (B10K) Project - Family phase.</title>
        <authorList>
            <person name="Zhang G."/>
        </authorList>
    </citation>
    <scope>NUCLEOTIDE SEQUENCE [LARGE SCALE GENOMIC DNA]</scope>
    <source>
        <strain evidence="15">B10K-DU-001-46</strain>
        <tissue evidence="15">Muscle</tissue>
    </source>
</reference>
<dbReference type="GO" id="GO:1901098">
    <property type="term" value="P:positive regulation of autophagosome maturation"/>
    <property type="evidence" value="ECO:0007669"/>
    <property type="project" value="TreeGrafter"/>
</dbReference>
<dbReference type="Gene3D" id="6.20.250.40">
    <property type="match status" value="1"/>
</dbReference>
<dbReference type="FunFam" id="2.60.40.2840:FF:000002">
    <property type="entry name" value="Tax1-binding protein 1 isoform 2"/>
    <property type="match status" value="1"/>
</dbReference>
<evidence type="ECO:0000256" key="4">
    <source>
        <dbReference type="ARBA" id="ARBA00023006"/>
    </source>
</evidence>
<accession>A0A7L0M9Y5</accession>
<evidence type="ECO:0000256" key="13">
    <source>
        <dbReference type="SAM" id="Coils"/>
    </source>
</evidence>
<evidence type="ECO:0000256" key="12">
    <source>
        <dbReference type="ARBA" id="ARBA00041519"/>
    </source>
</evidence>
<dbReference type="InterPro" id="IPR051002">
    <property type="entry name" value="UBA_autophagy_assoc_protein"/>
</dbReference>
<evidence type="ECO:0000256" key="2">
    <source>
        <dbReference type="ARBA" id="ARBA00004556"/>
    </source>
</evidence>
<dbReference type="GO" id="GO:0098792">
    <property type="term" value="P:xenophagy"/>
    <property type="evidence" value="ECO:0007669"/>
    <property type="project" value="TreeGrafter"/>
</dbReference>
<name>A0A7L0M9Y5_9PSIT</name>
<dbReference type="Proteomes" id="UP000531168">
    <property type="component" value="Unassembled WGS sequence"/>
</dbReference>
<comment type="similarity">
    <text evidence="10">Belongs to the CALCOCO family.</text>
</comment>
<keyword evidence="16" id="KW-1185">Reference proteome</keyword>
<organism evidence="15 16">
    <name type="scientific">Amazona guildingii</name>
    <dbReference type="NCBI Taxonomy" id="175529"/>
    <lineage>
        <taxon>Eukaryota</taxon>
        <taxon>Metazoa</taxon>
        <taxon>Chordata</taxon>
        <taxon>Craniata</taxon>
        <taxon>Vertebrata</taxon>
        <taxon>Euteleostomi</taxon>
        <taxon>Archelosauria</taxon>
        <taxon>Archosauria</taxon>
        <taxon>Dinosauria</taxon>
        <taxon>Saurischia</taxon>
        <taxon>Theropoda</taxon>
        <taxon>Coelurosauria</taxon>
        <taxon>Aves</taxon>
        <taxon>Neognathae</taxon>
        <taxon>Neoaves</taxon>
        <taxon>Telluraves</taxon>
        <taxon>Australaves</taxon>
        <taxon>Psittaciformes</taxon>
        <taxon>Psittacidae</taxon>
        <taxon>Amazona</taxon>
    </lineage>
</organism>
<dbReference type="GO" id="GO:0005856">
    <property type="term" value="C:cytoskeleton"/>
    <property type="evidence" value="ECO:0007669"/>
    <property type="project" value="UniProtKB-SubCell"/>
</dbReference>
<evidence type="ECO:0000256" key="10">
    <source>
        <dbReference type="ARBA" id="ARBA00037963"/>
    </source>
</evidence>
<evidence type="ECO:0000256" key="5">
    <source>
        <dbReference type="ARBA" id="ARBA00023054"/>
    </source>
</evidence>
<dbReference type="Gene3D" id="2.60.40.2840">
    <property type="match status" value="1"/>
</dbReference>
<keyword evidence="6" id="KW-0472">Membrane</keyword>
<dbReference type="Pfam" id="PF17751">
    <property type="entry name" value="SKICH"/>
    <property type="match status" value="1"/>
</dbReference>
<evidence type="ECO:0000256" key="8">
    <source>
        <dbReference type="ARBA" id="ARBA00023329"/>
    </source>
</evidence>
<comment type="caution">
    <text evidence="15">The sequence shown here is derived from an EMBL/GenBank/DDBJ whole genome shotgun (WGS) entry which is preliminary data.</text>
</comment>
<dbReference type="GO" id="GO:0016605">
    <property type="term" value="C:PML body"/>
    <property type="evidence" value="ECO:0007669"/>
    <property type="project" value="TreeGrafter"/>
</dbReference>
<evidence type="ECO:0000313" key="16">
    <source>
        <dbReference type="Proteomes" id="UP000531168"/>
    </source>
</evidence>
<comment type="subcellular location">
    <subcellularLocation>
        <location evidence="1">Cytoplasm</location>
        <location evidence="1">Cytoskeleton</location>
    </subcellularLocation>
    <subcellularLocation>
        <location evidence="2">Cytoplasm</location>
        <location evidence="2">Perinuclear region</location>
    </subcellularLocation>
    <subcellularLocation>
        <location evidence="9">Cytoplasmic vesicle</location>
        <location evidence="9">Autophagosome membrane</location>
        <topology evidence="9">Peripheral membrane protein</topology>
    </subcellularLocation>
</comment>
<dbReference type="GO" id="GO:0000421">
    <property type="term" value="C:autophagosome membrane"/>
    <property type="evidence" value="ECO:0007669"/>
    <property type="project" value="UniProtKB-SubCell"/>
</dbReference>
<dbReference type="PANTHER" id="PTHR31915:SF4">
    <property type="entry name" value="CALCIUM-BINDING AND COILED-COIL DOMAIN-CONTAINING PROTEIN 2"/>
    <property type="match status" value="1"/>
</dbReference>
<keyword evidence="3" id="KW-0963">Cytoplasm</keyword>
<dbReference type="GO" id="GO:0031410">
    <property type="term" value="C:cytoplasmic vesicle"/>
    <property type="evidence" value="ECO:0007669"/>
    <property type="project" value="UniProtKB-KW"/>
</dbReference>
<feature type="coiled-coil region" evidence="13">
    <location>
        <begin position="326"/>
        <end position="374"/>
    </location>
</feature>
<feature type="non-terminal residue" evidence="15">
    <location>
        <position position="1"/>
    </location>
</feature>
<keyword evidence="7" id="KW-0206">Cytoskeleton</keyword>
<keyword evidence="5 13" id="KW-0175">Coiled coil</keyword>
<evidence type="ECO:0000256" key="11">
    <source>
        <dbReference type="ARBA" id="ARBA00040931"/>
    </source>
</evidence>
<dbReference type="PANTHER" id="PTHR31915">
    <property type="entry name" value="SKICH DOMAIN-CONTAINING PROTEIN"/>
    <property type="match status" value="1"/>
</dbReference>